<feature type="region of interest" description="Disordered" evidence="1">
    <location>
        <begin position="82"/>
        <end position="111"/>
    </location>
</feature>
<dbReference type="OrthoDB" id="10511798at2759"/>
<feature type="compositionally biased region" description="Polar residues" evidence="1">
    <location>
        <begin position="83"/>
        <end position="95"/>
    </location>
</feature>
<proteinExistence type="predicted"/>
<gene>
    <name evidence="2" type="ORF">HPB48_013751</name>
</gene>
<keyword evidence="3" id="KW-1185">Reference proteome</keyword>
<evidence type="ECO:0000313" key="3">
    <source>
        <dbReference type="Proteomes" id="UP000821853"/>
    </source>
</evidence>
<feature type="compositionally biased region" description="Basic residues" evidence="1">
    <location>
        <begin position="101"/>
        <end position="111"/>
    </location>
</feature>
<dbReference type="Proteomes" id="UP000821853">
    <property type="component" value="Unassembled WGS sequence"/>
</dbReference>
<dbReference type="AlphaFoldDB" id="A0A9J6FUP1"/>
<evidence type="ECO:0000313" key="2">
    <source>
        <dbReference type="EMBL" id="KAH9365977.1"/>
    </source>
</evidence>
<organism evidence="2 3">
    <name type="scientific">Haemaphysalis longicornis</name>
    <name type="common">Bush tick</name>
    <dbReference type="NCBI Taxonomy" id="44386"/>
    <lineage>
        <taxon>Eukaryota</taxon>
        <taxon>Metazoa</taxon>
        <taxon>Ecdysozoa</taxon>
        <taxon>Arthropoda</taxon>
        <taxon>Chelicerata</taxon>
        <taxon>Arachnida</taxon>
        <taxon>Acari</taxon>
        <taxon>Parasitiformes</taxon>
        <taxon>Ixodida</taxon>
        <taxon>Ixodoidea</taxon>
        <taxon>Ixodidae</taxon>
        <taxon>Haemaphysalinae</taxon>
        <taxon>Haemaphysalis</taxon>
    </lineage>
</organism>
<accession>A0A9J6FUP1</accession>
<comment type="caution">
    <text evidence="2">The sequence shown here is derived from an EMBL/GenBank/DDBJ whole genome shotgun (WGS) entry which is preliminary data.</text>
</comment>
<name>A0A9J6FUP1_HAELO</name>
<sequence length="111" mass="12485">MQEVLTNGKCHGVRFYAANDPSNARGVIHGIFTDVPDETLREELHITGRKILAAQRLGKTNTILITVEGRNFPRHATFFPAFTASSRNTPEQTMSPLPRNRTSRRSLPKQK</sequence>
<dbReference type="EMBL" id="JABSTR010000003">
    <property type="protein sequence ID" value="KAH9365977.1"/>
    <property type="molecule type" value="Genomic_DNA"/>
</dbReference>
<protein>
    <submittedName>
        <fullName evidence="2">Uncharacterized protein</fullName>
    </submittedName>
</protein>
<dbReference type="VEuPathDB" id="VectorBase:HLOH_049298"/>
<evidence type="ECO:0000256" key="1">
    <source>
        <dbReference type="SAM" id="MobiDB-lite"/>
    </source>
</evidence>
<reference evidence="2 3" key="1">
    <citation type="journal article" date="2020" name="Cell">
        <title>Large-Scale Comparative Analyses of Tick Genomes Elucidate Their Genetic Diversity and Vector Capacities.</title>
        <authorList>
            <consortium name="Tick Genome and Microbiome Consortium (TIGMIC)"/>
            <person name="Jia N."/>
            <person name="Wang J."/>
            <person name="Shi W."/>
            <person name="Du L."/>
            <person name="Sun Y."/>
            <person name="Zhan W."/>
            <person name="Jiang J.F."/>
            <person name="Wang Q."/>
            <person name="Zhang B."/>
            <person name="Ji P."/>
            <person name="Bell-Sakyi L."/>
            <person name="Cui X.M."/>
            <person name="Yuan T.T."/>
            <person name="Jiang B.G."/>
            <person name="Yang W.F."/>
            <person name="Lam T.T."/>
            <person name="Chang Q.C."/>
            <person name="Ding S.J."/>
            <person name="Wang X.J."/>
            <person name="Zhu J.G."/>
            <person name="Ruan X.D."/>
            <person name="Zhao L."/>
            <person name="Wei J.T."/>
            <person name="Ye R.Z."/>
            <person name="Que T.C."/>
            <person name="Du C.H."/>
            <person name="Zhou Y.H."/>
            <person name="Cheng J.X."/>
            <person name="Dai P.F."/>
            <person name="Guo W.B."/>
            <person name="Han X.H."/>
            <person name="Huang E.J."/>
            <person name="Li L.F."/>
            <person name="Wei W."/>
            <person name="Gao Y.C."/>
            <person name="Liu J.Z."/>
            <person name="Shao H.Z."/>
            <person name="Wang X."/>
            <person name="Wang C.C."/>
            <person name="Yang T.C."/>
            <person name="Huo Q.B."/>
            <person name="Li W."/>
            <person name="Chen H.Y."/>
            <person name="Chen S.E."/>
            <person name="Zhou L.G."/>
            <person name="Ni X.B."/>
            <person name="Tian J.H."/>
            <person name="Sheng Y."/>
            <person name="Liu T."/>
            <person name="Pan Y.S."/>
            <person name="Xia L.Y."/>
            <person name="Li J."/>
            <person name="Zhao F."/>
            <person name="Cao W.C."/>
        </authorList>
    </citation>
    <scope>NUCLEOTIDE SEQUENCE [LARGE SCALE GENOMIC DNA]</scope>
    <source>
        <strain evidence="2">HaeL-2018</strain>
    </source>
</reference>